<protein>
    <submittedName>
        <fullName evidence="3">Uncharacterized protein</fullName>
    </submittedName>
</protein>
<evidence type="ECO:0000256" key="2">
    <source>
        <dbReference type="SAM" id="Phobius"/>
    </source>
</evidence>
<evidence type="ECO:0000313" key="3">
    <source>
        <dbReference type="EMBL" id="MFB9451407.1"/>
    </source>
</evidence>
<name>A0ABV5MRB1_9ACTN</name>
<evidence type="ECO:0000313" key="4">
    <source>
        <dbReference type="Proteomes" id="UP001589608"/>
    </source>
</evidence>
<keyword evidence="4" id="KW-1185">Reference proteome</keyword>
<evidence type="ECO:0000256" key="1">
    <source>
        <dbReference type="SAM" id="MobiDB-lite"/>
    </source>
</evidence>
<sequence length="271" mass="27958">MRDNDVRDLLLRVAGEAGPPPPTREAMLAAGHRARGRRRMWWAGGSGLAALAAVAVLTPVLSAPGGPAPVAGPGTQSTQGTPSAATASSPAAAGGDSPRPVKSPTGRPVSGVPAAQQQRADAMLAALTGAVPAGYTMPDDPRTRFAMVEGWQQTGWLYWIGLDVHRDGQVVTLRVSSFTDYGGPGPGDLCTAAYAAAGSYDGCTVLTTSTGTPIAVTWRGGKGNVPREVRAVWVADDRAVSVQQSPRGPHDQPVFTDQQLAEMAVSPDFRG</sequence>
<organism evidence="3 4">
    <name type="scientific">Dactylosporangium vinaceum</name>
    <dbReference type="NCBI Taxonomy" id="53362"/>
    <lineage>
        <taxon>Bacteria</taxon>
        <taxon>Bacillati</taxon>
        <taxon>Actinomycetota</taxon>
        <taxon>Actinomycetes</taxon>
        <taxon>Micromonosporales</taxon>
        <taxon>Micromonosporaceae</taxon>
        <taxon>Dactylosporangium</taxon>
    </lineage>
</organism>
<dbReference type="Proteomes" id="UP001589608">
    <property type="component" value="Unassembled WGS sequence"/>
</dbReference>
<gene>
    <name evidence="3" type="ORF">ACFFTR_50805</name>
</gene>
<feature type="transmembrane region" description="Helical" evidence="2">
    <location>
        <begin position="41"/>
        <end position="61"/>
    </location>
</feature>
<accession>A0ABV5MRB1</accession>
<keyword evidence="2" id="KW-1133">Transmembrane helix</keyword>
<feature type="compositionally biased region" description="Low complexity" evidence="1">
    <location>
        <begin position="67"/>
        <end position="94"/>
    </location>
</feature>
<dbReference type="RefSeq" id="WP_223104348.1">
    <property type="nucleotide sequence ID" value="NZ_CP061913.1"/>
</dbReference>
<proteinExistence type="predicted"/>
<keyword evidence="2" id="KW-0472">Membrane</keyword>
<feature type="region of interest" description="Disordered" evidence="1">
    <location>
        <begin position="67"/>
        <end position="117"/>
    </location>
</feature>
<reference evidence="3 4" key="1">
    <citation type="submission" date="2024-09" db="EMBL/GenBank/DDBJ databases">
        <authorList>
            <person name="Sun Q."/>
            <person name="Mori K."/>
        </authorList>
    </citation>
    <scope>NUCLEOTIDE SEQUENCE [LARGE SCALE GENOMIC DNA]</scope>
    <source>
        <strain evidence="3 4">JCM 3307</strain>
    </source>
</reference>
<dbReference type="EMBL" id="JBHMCA010000090">
    <property type="protein sequence ID" value="MFB9451407.1"/>
    <property type="molecule type" value="Genomic_DNA"/>
</dbReference>
<comment type="caution">
    <text evidence="3">The sequence shown here is derived from an EMBL/GenBank/DDBJ whole genome shotgun (WGS) entry which is preliminary data.</text>
</comment>
<keyword evidence="2" id="KW-0812">Transmembrane</keyword>